<proteinExistence type="predicted"/>
<dbReference type="InterPro" id="IPR036514">
    <property type="entry name" value="SGNH_hydro_sf"/>
</dbReference>
<dbReference type="Pfam" id="PF13472">
    <property type="entry name" value="Lipase_GDSL_2"/>
    <property type="match status" value="1"/>
</dbReference>
<name>A0A919AID5_9ACTN</name>
<organism evidence="2 3">
    <name type="scientific">Streptomyces fumanus</name>
    <dbReference type="NCBI Taxonomy" id="67302"/>
    <lineage>
        <taxon>Bacteria</taxon>
        <taxon>Bacillati</taxon>
        <taxon>Actinomycetota</taxon>
        <taxon>Actinomycetes</taxon>
        <taxon>Kitasatosporales</taxon>
        <taxon>Streptomycetaceae</taxon>
        <taxon>Streptomyces</taxon>
    </lineage>
</organism>
<keyword evidence="2" id="KW-0378">Hydrolase</keyword>
<accession>A0A919AID5</accession>
<gene>
    <name evidence="2" type="ORF">GCM10018772_36820</name>
</gene>
<evidence type="ECO:0000313" key="3">
    <source>
        <dbReference type="Proteomes" id="UP000630718"/>
    </source>
</evidence>
<comment type="caution">
    <text evidence="2">The sequence shown here is derived from an EMBL/GenBank/DDBJ whole genome shotgun (WGS) entry which is preliminary data.</text>
</comment>
<dbReference type="RefSeq" id="WP_190205374.1">
    <property type="nucleotide sequence ID" value="NZ_BNBI01000007.1"/>
</dbReference>
<feature type="domain" description="SGNH hydrolase-type esterase" evidence="1">
    <location>
        <begin position="35"/>
        <end position="191"/>
    </location>
</feature>
<protein>
    <submittedName>
        <fullName evidence="2">SGNH hydrolase</fullName>
    </submittedName>
</protein>
<keyword evidence="3" id="KW-1185">Reference proteome</keyword>
<reference evidence="2" key="1">
    <citation type="journal article" date="2014" name="Int. J. Syst. Evol. Microbiol.">
        <title>Complete genome sequence of Corynebacterium casei LMG S-19264T (=DSM 44701T), isolated from a smear-ripened cheese.</title>
        <authorList>
            <consortium name="US DOE Joint Genome Institute (JGI-PGF)"/>
            <person name="Walter F."/>
            <person name="Albersmeier A."/>
            <person name="Kalinowski J."/>
            <person name="Ruckert C."/>
        </authorList>
    </citation>
    <scope>NUCLEOTIDE SEQUENCE</scope>
    <source>
        <strain evidence="2">JCM 4477</strain>
    </source>
</reference>
<dbReference type="AlphaFoldDB" id="A0A919AID5"/>
<evidence type="ECO:0000313" key="2">
    <source>
        <dbReference type="EMBL" id="GHF08357.1"/>
    </source>
</evidence>
<dbReference type="InterPro" id="IPR013830">
    <property type="entry name" value="SGNH_hydro"/>
</dbReference>
<dbReference type="GO" id="GO:0016787">
    <property type="term" value="F:hydrolase activity"/>
    <property type="evidence" value="ECO:0007669"/>
    <property type="project" value="UniProtKB-KW"/>
</dbReference>
<dbReference type="InterPro" id="IPR053140">
    <property type="entry name" value="GDSL_Rv0518-like"/>
</dbReference>
<dbReference type="SUPFAM" id="SSF52266">
    <property type="entry name" value="SGNH hydrolase"/>
    <property type="match status" value="1"/>
</dbReference>
<dbReference type="PANTHER" id="PTHR43784:SF2">
    <property type="entry name" value="GDSL-LIKE LIPASE_ACYLHYDROLASE, PUTATIVE (AFU_ORTHOLOGUE AFUA_2G00820)-RELATED"/>
    <property type="match status" value="1"/>
</dbReference>
<sequence>MTTPCRTGDRRRIESYTVVGETLDADRGVVRAADGASTDWADRLAVLLAEERPDGVLHYRRPARGRFRDRAGAEQLAVVRRYPPDLVSFSAGNADLLLAGGDPDAVAERTEEAVAELSAHAGTVLLFTGVDPRALPGLRHLRGRTATYTAHVRAIADRFHCPVVDLWSLRALQEHRAWEDGALCLSPAGHRQVAAQAARVLGLRSTASEGRLLREPGTSLSRLRRSGAEWLRDYHAPWLARPVPEPRPAGRRES</sequence>
<evidence type="ECO:0000259" key="1">
    <source>
        <dbReference type="Pfam" id="PF13472"/>
    </source>
</evidence>
<dbReference type="Gene3D" id="3.40.50.1110">
    <property type="entry name" value="SGNH hydrolase"/>
    <property type="match status" value="1"/>
</dbReference>
<dbReference type="EMBL" id="BNBI01000007">
    <property type="protein sequence ID" value="GHF08357.1"/>
    <property type="molecule type" value="Genomic_DNA"/>
</dbReference>
<dbReference type="Proteomes" id="UP000630718">
    <property type="component" value="Unassembled WGS sequence"/>
</dbReference>
<dbReference type="PANTHER" id="PTHR43784">
    <property type="entry name" value="GDSL-LIKE LIPASE/ACYLHYDROLASE, PUTATIVE (AFU_ORTHOLOGUE AFUA_2G00820)-RELATED"/>
    <property type="match status" value="1"/>
</dbReference>
<reference evidence="2" key="2">
    <citation type="submission" date="2020-09" db="EMBL/GenBank/DDBJ databases">
        <authorList>
            <person name="Sun Q."/>
            <person name="Ohkuma M."/>
        </authorList>
    </citation>
    <scope>NUCLEOTIDE SEQUENCE</scope>
    <source>
        <strain evidence="2">JCM 4477</strain>
    </source>
</reference>